<protein>
    <recommendedName>
        <fullName evidence="4">Transmembrane protein</fullName>
    </recommendedName>
</protein>
<accession>A0A553NZ30</accession>
<reference evidence="2 3" key="1">
    <citation type="journal article" date="2018" name="Nat. Ecol. Evol.">
        <title>Genomic signatures of mitonuclear coevolution across populations of Tigriopus californicus.</title>
        <authorList>
            <person name="Barreto F.S."/>
            <person name="Watson E.T."/>
            <person name="Lima T.G."/>
            <person name="Willett C.S."/>
            <person name="Edmands S."/>
            <person name="Li W."/>
            <person name="Burton R.S."/>
        </authorList>
    </citation>
    <scope>NUCLEOTIDE SEQUENCE [LARGE SCALE GENOMIC DNA]</scope>
    <source>
        <strain evidence="2 3">San Diego</strain>
    </source>
</reference>
<feature type="transmembrane region" description="Helical" evidence="1">
    <location>
        <begin position="146"/>
        <end position="165"/>
    </location>
</feature>
<feature type="transmembrane region" description="Helical" evidence="1">
    <location>
        <begin position="57"/>
        <end position="77"/>
    </location>
</feature>
<dbReference type="AlphaFoldDB" id="A0A553NZ30"/>
<proteinExistence type="predicted"/>
<organism evidence="2 3">
    <name type="scientific">Tigriopus californicus</name>
    <name type="common">Marine copepod</name>
    <dbReference type="NCBI Taxonomy" id="6832"/>
    <lineage>
        <taxon>Eukaryota</taxon>
        <taxon>Metazoa</taxon>
        <taxon>Ecdysozoa</taxon>
        <taxon>Arthropoda</taxon>
        <taxon>Crustacea</taxon>
        <taxon>Multicrustacea</taxon>
        <taxon>Hexanauplia</taxon>
        <taxon>Copepoda</taxon>
        <taxon>Harpacticoida</taxon>
        <taxon>Harpacticidae</taxon>
        <taxon>Tigriopus</taxon>
    </lineage>
</organism>
<keyword evidence="1" id="KW-1133">Transmembrane helix</keyword>
<keyword evidence="1" id="KW-0812">Transmembrane</keyword>
<keyword evidence="3" id="KW-1185">Reference proteome</keyword>
<sequence>MPVPLSDHPNPWRVPSPMERLARVHNPYRIYRGLPTHANPQPMVFERLTLGTQMTGFFIKGGIVGFLYGMFDVLYVSGIKNPRAQIARGLYFAAPVAAMGLSIPTFKSCLSALSVYNGGGAEDVWTYALTPAAPALILSYYSGKTVSTAVPLFVLGTFMMVSYRLSMSIGPLIDHGGTAPLRTSSLEPFGDYRIGKESKILGMDTEGPSWKQFLNKDK</sequence>
<dbReference type="EMBL" id="VCGU01000009">
    <property type="protein sequence ID" value="TRY70699.1"/>
    <property type="molecule type" value="Genomic_DNA"/>
</dbReference>
<evidence type="ECO:0008006" key="4">
    <source>
        <dbReference type="Google" id="ProtNLM"/>
    </source>
</evidence>
<evidence type="ECO:0000313" key="3">
    <source>
        <dbReference type="Proteomes" id="UP000318571"/>
    </source>
</evidence>
<evidence type="ECO:0000313" key="2">
    <source>
        <dbReference type="EMBL" id="TRY70699.1"/>
    </source>
</evidence>
<gene>
    <name evidence="2" type="ORF">TCAL_15054</name>
</gene>
<keyword evidence="1" id="KW-0472">Membrane</keyword>
<evidence type="ECO:0000256" key="1">
    <source>
        <dbReference type="SAM" id="Phobius"/>
    </source>
</evidence>
<feature type="transmembrane region" description="Helical" evidence="1">
    <location>
        <begin position="89"/>
        <end position="106"/>
    </location>
</feature>
<comment type="caution">
    <text evidence="2">The sequence shown here is derived from an EMBL/GenBank/DDBJ whole genome shotgun (WGS) entry which is preliminary data.</text>
</comment>
<name>A0A553NZ30_TIGCA</name>
<dbReference type="Proteomes" id="UP000318571">
    <property type="component" value="Chromosome 9"/>
</dbReference>